<feature type="transmembrane region" description="Helical" evidence="6">
    <location>
        <begin position="35"/>
        <end position="55"/>
    </location>
</feature>
<dbReference type="EMBL" id="QGNW01001300">
    <property type="protein sequence ID" value="RVW46708.1"/>
    <property type="molecule type" value="Genomic_DNA"/>
</dbReference>
<evidence type="ECO:0000256" key="6">
    <source>
        <dbReference type="SAM" id="Phobius"/>
    </source>
</evidence>
<evidence type="ECO:0000256" key="2">
    <source>
        <dbReference type="ARBA" id="ARBA00007590"/>
    </source>
</evidence>
<feature type="transmembrane region" description="Helical" evidence="6">
    <location>
        <begin position="114"/>
        <end position="133"/>
    </location>
</feature>
<dbReference type="Gene3D" id="1.10.10.1740">
    <property type="entry name" value="Transmembrane protein 14-like"/>
    <property type="match status" value="1"/>
</dbReference>
<dbReference type="GO" id="GO:0016020">
    <property type="term" value="C:membrane"/>
    <property type="evidence" value="ECO:0007669"/>
    <property type="project" value="UniProtKB-SubCell"/>
</dbReference>
<proteinExistence type="inferred from homology"/>
<evidence type="ECO:0000313" key="8">
    <source>
        <dbReference type="Proteomes" id="UP000288805"/>
    </source>
</evidence>
<organism evidence="7 8">
    <name type="scientific">Vitis vinifera</name>
    <name type="common">Grape</name>
    <dbReference type="NCBI Taxonomy" id="29760"/>
    <lineage>
        <taxon>Eukaryota</taxon>
        <taxon>Viridiplantae</taxon>
        <taxon>Streptophyta</taxon>
        <taxon>Embryophyta</taxon>
        <taxon>Tracheophyta</taxon>
        <taxon>Spermatophyta</taxon>
        <taxon>Magnoliopsida</taxon>
        <taxon>eudicotyledons</taxon>
        <taxon>Gunneridae</taxon>
        <taxon>Pentapetalae</taxon>
        <taxon>rosids</taxon>
        <taxon>Vitales</taxon>
        <taxon>Vitaceae</taxon>
        <taxon>Viteae</taxon>
        <taxon>Vitis</taxon>
    </lineage>
</organism>
<keyword evidence="4 6" id="KW-1133">Transmembrane helix</keyword>
<name>A0A438EGA5_VITVI</name>
<evidence type="ECO:0000256" key="4">
    <source>
        <dbReference type="ARBA" id="ARBA00022989"/>
    </source>
</evidence>
<sequence>MLGSWSAEKERLGKKKAKIGVVQFFLRLYMEGTKLSRNIVTGSCWAAIAFMWPYWGYHWADALSMLNYLHENAYLLMQVPKTKDIGDALGFGSAFLFSSVFGIRLAATRKLVPSGLLLGLSIFALTVFISAYLQDISDPLHVS</sequence>
<dbReference type="AlphaFoldDB" id="A0A438EGA5"/>
<comment type="caution">
    <text evidence="7">The sequence shown here is derived from an EMBL/GenBank/DDBJ whole genome shotgun (WGS) entry which is preliminary data.</text>
</comment>
<accession>A0A438EGA5</accession>
<comment type="similarity">
    <text evidence="2">Belongs to the TMEM14 family.</text>
</comment>
<dbReference type="Pfam" id="PF03647">
    <property type="entry name" value="Tmemb_14"/>
    <property type="match status" value="1"/>
</dbReference>
<feature type="transmembrane region" description="Helical" evidence="6">
    <location>
        <begin position="88"/>
        <end position="107"/>
    </location>
</feature>
<reference evidence="7 8" key="1">
    <citation type="journal article" date="2018" name="PLoS Genet.">
        <title>Population sequencing reveals clonal diversity and ancestral inbreeding in the grapevine cultivar Chardonnay.</title>
        <authorList>
            <person name="Roach M.J."/>
            <person name="Johnson D.L."/>
            <person name="Bohlmann J."/>
            <person name="van Vuuren H.J."/>
            <person name="Jones S.J."/>
            <person name="Pretorius I.S."/>
            <person name="Schmidt S.A."/>
            <person name="Borneman A.R."/>
        </authorList>
    </citation>
    <scope>NUCLEOTIDE SEQUENCE [LARGE SCALE GENOMIC DNA]</scope>
    <source>
        <strain evidence="8">cv. Chardonnay</strain>
        <tissue evidence="7">Leaf</tissue>
    </source>
</reference>
<protein>
    <submittedName>
        <fullName evidence="7">Protein fatty acid export 4, chloroplastic</fullName>
    </submittedName>
</protein>
<evidence type="ECO:0000313" key="7">
    <source>
        <dbReference type="EMBL" id="RVW46708.1"/>
    </source>
</evidence>
<keyword evidence="5 6" id="KW-0472">Membrane</keyword>
<dbReference type="Proteomes" id="UP000288805">
    <property type="component" value="Unassembled WGS sequence"/>
</dbReference>
<gene>
    <name evidence="7" type="primary">FAX4</name>
    <name evidence="7" type="ORF">CK203_113657</name>
</gene>
<comment type="subcellular location">
    <subcellularLocation>
        <location evidence="1">Membrane</location>
    </subcellularLocation>
</comment>
<evidence type="ECO:0000256" key="1">
    <source>
        <dbReference type="ARBA" id="ARBA00004370"/>
    </source>
</evidence>
<dbReference type="InterPro" id="IPR005349">
    <property type="entry name" value="TMEM14"/>
</dbReference>
<evidence type="ECO:0000256" key="3">
    <source>
        <dbReference type="ARBA" id="ARBA00022692"/>
    </source>
</evidence>
<dbReference type="InterPro" id="IPR044890">
    <property type="entry name" value="TMEM14_sf"/>
</dbReference>
<keyword evidence="3 6" id="KW-0812">Transmembrane</keyword>
<evidence type="ECO:0000256" key="5">
    <source>
        <dbReference type="ARBA" id="ARBA00023136"/>
    </source>
</evidence>